<evidence type="ECO:0000313" key="3">
    <source>
        <dbReference type="EMBL" id="HHP68104.1"/>
    </source>
</evidence>
<sequence length="232" mass="26478">MDILVDQVDEYLGKPVIDPYNRRLGYVIGFYSDADGRVRALEISLGDVEFKQLDIERFKFENGNIILLPEWEFLALQLENRILRLKKRMAALEELNARKDLPKHAYDSFKKNLEESLMKAKEDAKAVKELLRKRIHELEDSILELEKAMTSIKVSYLSGEIPEKAYKSASEHIRKHLDSCELEKESVKQHLDKIEALESQPVDLSVKSAPIPQAQGQPAGQPIPVVVLEGSQ</sequence>
<feature type="domain" description="CdvA-like coiled-coil" evidence="2">
    <location>
        <begin position="87"/>
        <end position="207"/>
    </location>
</feature>
<dbReference type="InterPro" id="IPR041461">
    <property type="entry name" value="CdvA_CC"/>
</dbReference>
<dbReference type="AlphaFoldDB" id="A0A7J3XZE8"/>
<gene>
    <name evidence="3" type="ORF">ENM60_04890</name>
</gene>
<dbReference type="InterPro" id="IPR011033">
    <property type="entry name" value="PRC_barrel-like_sf"/>
</dbReference>
<feature type="coiled-coil region" evidence="1">
    <location>
        <begin position="75"/>
        <end position="148"/>
    </location>
</feature>
<evidence type="ECO:0000256" key="1">
    <source>
        <dbReference type="SAM" id="Coils"/>
    </source>
</evidence>
<organism evidence="3">
    <name type="scientific">Thermogladius calderae</name>
    <dbReference type="NCBI Taxonomy" id="1200300"/>
    <lineage>
        <taxon>Archaea</taxon>
        <taxon>Thermoproteota</taxon>
        <taxon>Thermoprotei</taxon>
        <taxon>Desulfurococcales</taxon>
        <taxon>Desulfurococcaceae</taxon>
        <taxon>Thermogladius</taxon>
    </lineage>
</organism>
<keyword evidence="1" id="KW-0175">Coiled coil</keyword>
<reference evidence="3" key="1">
    <citation type="journal article" date="2020" name="mSystems">
        <title>Genome- and Community-Level Interaction Insights into Carbon Utilization and Element Cycling Functions of Hydrothermarchaeota in Hydrothermal Sediment.</title>
        <authorList>
            <person name="Zhou Z."/>
            <person name="Liu Y."/>
            <person name="Xu W."/>
            <person name="Pan J."/>
            <person name="Luo Z.H."/>
            <person name="Li M."/>
        </authorList>
    </citation>
    <scope>NUCLEOTIDE SEQUENCE [LARGE SCALE GENOMIC DNA]</scope>
    <source>
        <strain evidence="3">SpSt-110</strain>
    </source>
</reference>
<dbReference type="SUPFAM" id="SSF50346">
    <property type="entry name" value="PRC-barrel domain"/>
    <property type="match status" value="1"/>
</dbReference>
<dbReference type="EMBL" id="DRYK01000061">
    <property type="protein sequence ID" value="HHP68104.1"/>
    <property type="molecule type" value="Genomic_DNA"/>
</dbReference>
<dbReference type="Pfam" id="PF18822">
    <property type="entry name" value="CdvA"/>
    <property type="match status" value="1"/>
</dbReference>
<evidence type="ECO:0000259" key="2">
    <source>
        <dbReference type="Pfam" id="PF18822"/>
    </source>
</evidence>
<proteinExistence type="predicted"/>
<comment type="caution">
    <text evidence="3">The sequence shown here is derived from an EMBL/GenBank/DDBJ whole genome shotgun (WGS) entry which is preliminary data.</text>
</comment>
<protein>
    <recommendedName>
        <fullName evidence="2">CdvA-like coiled-coil domain-containing protein</fullName>
    </recommendedName>
</protein>
<name>A0A7J3XZE8_9CREN</name>
<accession>A0A7J3XZE8</accession>